<feature type="domain" description="Amidase" evidence="1">
    <location>
        <begin position="35"/>
        <end position="405"/>
    </location>
</feature>
<gene>
    <name evidence="2" type="ORF">RM552_15045</name>
</gene>
<keyword evidence="2" id="KW-0378">Hydrolase</keyword>
<dbReference type="InterPro" id="IPR023631">
    <property type="entry name" value="Amidase_dom"/>
</dbReference>
<evidence type="ECO:0000313" key="3">
    <source>
        <dbReference type="Proteomes" id="UP001253545"/>
    </source>
</evidence>
<keyword evidence="3" id="KW-1185">Reference proteome</keyword>
<dbReference type="InterPro" id="IPR020556">
    <property type="entry name" value="Amidase_CS"/>
</dbReference>
<name>A0ABU2ZV34_9ALTE</name>
<dbReference type="GO" id="GO:0004040">
    <property type="term" value="F:amidase activity"/>
    <property type="evidence" value="ECO:0007669"/>
    <property type="project" value="UniProtKB-EC"/>
</dbReference>
<reference evidence="2 3" key="1">
    <citation type="submission" date="2023-09" db="EMBL/GenBank/DDBJ databases">
        <authorList>
            <person name="Rey-Velasco X."/>
        </authorList>
    </citation>
    <scope>NUCLEOTIDE SEQUENCE [LARGE SCALE GENOMIC DNA]</scope>
    <source>
        <strain evidence="2 3">P117</strain>
    </source>
</reference>
<comment type="caution">
    <text evidence="2">The sequence shown here is derived from an EMBL/GenBank/DDBJ whole genome shotgun (WGS) entry which is preliminary data.</text>
</comment>
<dbReference type="NCBIfam" id="NF006169">
    <property type="entry name" value="PRK08310.1"/>
    <property type="match status" value="1"/>
</dbReference>
<dbReference type="PROSITE" id="PS00571">
    <property type="entry name" value="AMIDASES"/>
    <property type="match status" value="1"/>
</dbReference>
<dbReference type="Pfam" id="PF01425">
    <property type="entry name" value="Amidase"/>
    <property type="match status" value="1"/>
</dbReference>
<dbReference type="PANTHER" id="PTHR46310">
    <property type="entry name" value="AMIDASE 1"/>
    <property type="match status" value="1"/>
</dbReference>
<accession>A0ABU2ZV34</accession>
<sequence>MINVSSTAFVNTSSLPNLRLEYGKKNLPKLFAKSEQIKGLRLAVKDLFHVQGIPTSAGNPCWLETHEVPAVTNNAVKTLLSYGAIYQGKTLTDELAYSLNGQNTHYPALLNPLTPERFAGGSSSGSAVAVAANLADIGLGTDTGGSIRVPASYNALFGLRPTHGRIACDNMVALAPSFDTVGWMCSSLKNLELIATALFQETASEQNRHEFDKREKINIGVIENLVDMSEQSLQIRSWLNGLSSTEKQISDICQIETLEIDTDTLKVSETFRILQGYEIWQQHGDWINQHSPTFATDINARFMWCKSITLNQFLQAKEQRLQVIKQLNAALEHNDVLVLPTTPGRAPLLETNVEALNEYRNTLLVFTALAGLAGLPQLHLPLFNIDGAPCGLSLIAPKNHDLRLLAIAKTLMKIQQ</sequence>
<protein>
    <submittedName>
        <fullName evidence="2">Amidase</fullName>
        <ecNumber evidence="2">3.5.1.4</ecNumber>
    </submittedName>
</protein>
<dbReference type="Gene3D" id="3.90.1300.10">
    <property type="entry name" value="Amidase signature (AS) domain"/>
    <property type="match status" value="1"/>
</dbReference>
<evidence type="ECO:0000313" key="2">
    <source>
        <dbReference type="EMBL" id="MDT0596169.1"/>
    </source>
</evidence>
<dbReference type="InterPro" id="IPR036928">
    <property type="entry name" value="AS_sf"/>
</dbReference>
<dbReference type="EMBL" id="JAVRHX010000005">
    <property type="protein sequence ID" value="MDT0596169.1"/>
    <property type="molecule type" value="Genomic_DNA"/>
</dbReference>
<evidence type="ECO:0000259" key="1">
    <source>
        <dbReference type="Pfam" id="PF01425"/>
    </source>
</evidence>
<dbReference type="EC" id="3.5.1.4" evidence="2"/>
<dbReference type="Proteomes" id="UP001253545">
    <property type="component" value="Unassembled WGS sequence"/>
</dbReference>
<dbReference type="SUPFAM" id="SSF75304">
    <property type="entry name" value="Amidase signature (AS) enzymes"/>
    <property type="match status" value="1"/>
</dbReference>
<organism evidence="2 3">
    <name type="scientific">Glaciecola petra</name>
    <dbReference type="NCBI Taxonomy" id="3075602"/>
    <lineage>
        <taxon>Bacteria</taxon>
        <taxon>Pseudomonadati</taxon>
        <taxon>Pseudomonadota</taxon>
        <taxon>Gammaproteobacteria</taxon>
        <taxon>Alteromonadales</taxon>
        <taxon>Alteromonadaceae</taxon>
        <taxon>Glaciecola</taxon>
    </lineage>
</organism>
<proteinExistence type="predicted"/>
<dbReference type="RefSeq" id="WP_311369691.1">
    <property type="nucleotide sequence ID" value="NZ_JAVRHX010000005.1"/>
</dbReference>
<dbReference type="PANTHER" id="PTHR46310:SF7">
    <property type="entry name" value="AMIDASE 1"/>
    <property type="match status" value="1"/>
</dbReference>